<accession>A0ABQ2VIM2</accession>
<reference evidence="3" key="1">
    <citation type="journal article" date="2019" name="Int. J. Syst. Evol. Microbiol.">
        <title>The Global Catalogue of Microorganisms (GCM) 10K type strain sequencing project: providing services to taxonomists for standard genome sequencing and annotation.</title>
        <authorList>
            <consortium name="The Broad Institute Genomics Platform"/>
            <consortium name="The Broad Institute Genome Sequencing Center for Infectious Disease"/>
            <person name="Wu L."/>
            <person name="Ma J."/>
        </authorList>
    </citation>
    <scope>NUCLEOTIDE SEQUENCE [LARGE SCALE GENOMIC DNA]</scope>
    <source>
        <strain evidence="3">JCM 3296</strain>
    </source>
</reference>
<organism evidence="2 3">
    <name type="scientific">Lentzea flava</name>
    <dbReference type="NCBI Taxonomy" id="103732"/>
    <lineage>
        <taxon>Bacteria</taxon>
        <taxon>Bacillati</taxon>
        <taxon>Actinomycetota</taxon>
        <taxon>Actinomycetes</taxon>
        <taxon>Pseudonocardiales</taxon>
        <taxon>Pseudonocardiaceae</taxon>
        <taxon>Lentzea</taxon>
    </lineage>
</organism>
<dbReference type="EMBL" id="BMRE01000099">
    <property type="protein sequence ID" value="GGU85998.1"/>
    <property type="molecule type" value="Genomic_DNA"/>
</dbReference>
<evidence type="ECO:0000313" key="2">
    <source>
        <dbReference type="EMBL" id="GGU85998.1"/>
    </source>
</evidence>
<dbReference type="Pfam" id="PF05139">
    <property type="entry name" value="Erythro_esteras"/>
    <property type="match status" value="1"/>
</dbReference>
<feature type="region of interest" description="Disordered" evidence="1">
    <location>
        <begin position="72"/>
        <end position="101"/>
    </location>
</feature>
<evidence type="ECO:0000313" key="3">
    <source>
        <dbReference type="Proteomes" id="UP000649573"/>
    </source>
</evidence>
<dbReference type="InterPro" id="IPR007815">
    <property type="entry name" value="Emycin_Estase"/>
</dbReference>
<sequence length="275" mass="30283">MRNELFRQLVEHEHFPTIAIGSDCLVVDDYVTLGAGTLDEVMERGFSHVWFNASEGNASCSAGCASTTTTSLRRSGCASPGSRSHWRTPAPPARGRPSPHSTHRFLAARLDADLLPCTEKTLDCLIGVDDRRSDPAALMDPSKSVGRAPEAGRLRQLAGDLAALFDARRQDLVATSTPDEWDRARLYRRATVGVLEYHFWLADTAPDRVRRLLSLRESIMAENLLALAEHRPTLAKGHNGRLQRVTSSMSTGDRLAEWPSADMIVSDRLGVDTYC</sequence>
<evidence type="ECO:0000256" key="1">
    <source>
        <dbReference type="SAM" id="MobiDB-lite"/>
    </source>
</evidence>
<comment type="caution">
    <text evidence="2">The sequence shown here is derived from an EMBL/GenBank/DDBJ whole genome shotgun (WGS) entry which is preliminary data.</text>
</comment>
<dbReference type="SUPFAM" id="SSF159501">
    <property type="entry name" value="EreA/ChaN-like"/>
    <property type="match status" value="2"/>
</dbReference>
<keyword evidence="3" id="KW-1185">Reference proteome</keyword>
<proteinExistence type="predicted"/>
<gene>
    <name evidence="2" type="ORF">GCM10010178_90130</name>
</gene>
<name>A0ABQ2VIM2_9PSEU</name>
<protein>
    <submittedName>
        <fullName evidence="2">Uncharacterized protein</fullName>
    </submittedName>
</protein>
<dbReference type="Proteomes" id="UP000649573">
    <property type="component" value="Unassembled WGS sequence"/>
</dbReference>